<dbReference type="AlphaFoldDB" id="A0A0N4ZEC0"/>
<dbReference type="Gene3D" id="2.180.10.10">
    <property type="entry name" value="RHS repeat-associated core"/>
    <property type="match status" value="1"/>
</dbReference>
<dbReference type="Proteomes" id="UP000038045">
    <property type="component" value="Unplaced"/>
</dbReference>
<reference evidence="2" key="1">
    <citation type="submission" date="2017-02" db="UniProtKB">
        <authorList>
            <consortium name="WormBaseParasite"/>
        </authorList>
    </citation>
    <scope>IDENTIFICATION</scope>
</reference>
<sequence length="413" mass="45723">MDFNFRQYDPQLGRFLSIDPLADDMSQSHLSPYAAMANRPHQAIDPNSLKGYNFSAPFGQYMPLFPDEYSMRRQLKANAERDAFLYGTPLPRVVGEVYNPFSNLNSSYGGGNPFASSIGGAGGGSSGGAGGGGTGGSNPPNLYFKIDGRFFIAYYDKDNNFNFSETPFSEDFVFVGQRMQKQQNGGDPNSVDPSTLGRNLFGSHYIGPWNPKTYGGEWDYSVAPKNAADRNGLIHDRAYDDLGIEGASGLFLSKQAIPADKRFVSNQMSIMMNAWYPMDVRFQAGVSGFILGGAATPKITVYGTQDAVKEVGYTWHYGGDSTTTDEWIQQANADSVSFNFYFPDENIVMWCSFFARADAWYAPSCTMALIGYVKPNETKWKFNADISSKEKREITDKLESLILNKISDELKKN</sequence>
<organism evidence="1 2">
    <name type="scientific">Parastrongyloides trichosuri</name>
    <name type="common">Possum-specific nematode worm</name>
    <dbReference type="NCBI Taxonomy" id="131310"/>
    <lineage>
        <taxon>Eukaryota</taxon>
        <taxon>Metazoa</taxon>
        <taxon>Ecdysozoa</taxon>
        <taxon>Nematoda</taxon>
        <taxon>Chromadorea</taxon>
        <taxon>Rhabditida</taxon>
        <taxon>Tylenchina</taxon>
        <taxon>Panagrolaimomorpha</taxon>
        <taxon>Strongyloidoidea</taxon>
        <taxon>Strongyloididae</taxon>
        <taxon>Parastrongyloides</taxon>
    </lineage>
</organism>
<dbReference type="WBParaSite" id="PTRK_0000599000.1">
    <property type="protein sequence ID" value="PTRK_0000599000.1"/>
    <property type="gene ID" value="PTRK_0000599000"/>
</dbReference>
<keyword evidence="1" id="KW-1185">Reference proteome</keyword>
<evidence type="ECO:0000313" key="1">
    <source>
        <dbReference type="Proteomes" id="UP000038045"/>
    </source>
</evidence>
<protein>
    <submittedName>
        <fullName evidence="2">RHS repeat-associated core domain-containing protein</fullName>
    </submittedName>
</protein>
<evidence type="ECO:0000313" key="2">
    <source>
        <dbReference type="WBParaSite" id="PTRK_0000599000.1"/>
    </source>
</evidence>
<name>A0A0N4ZEC0_PARTI</name>
<proteinExistence type="predicted"/>
<accession>A0A0N4ZEC0</accession>